<proteinExistence type="predicted"/>
<dbReference type="PANTHER" id="PTHR30258:SF3">
    <property type="entry name" value="SLL1921 PROTEIN"/>
    <property type="match status" value="1"/>
</dbReference>
<organism evidence="4">
    <name type="scientific">mine drainage metagenome</name>
    <dbReference type="NCBI Taxonomy" id="410659"/>
    <lineage>
        <taxon>unclassified sequences</taxon>
        <taxon>metagenomes</taxon>
        <taxon>ecological metagenomes</taxon>
    </lineage>
</organism>
<protein>
    <submittedName>
        <fullName evidence="4">Putative PilU</fullName>
    </submittedName>
</protein>
<dbReference type="SUPFAM" id="SSF52540">
    <property type="entry name" value="P-loop containing nucleoside triphosphate hydrolases"/>
    <property type="match status" value="1"/>
</dbReference>
<dbReference type="GO" id="GO:0005524">
    <property type="term" value="F:ATP binding"/>
    <property type="evidence" value="ECO:0007669"/>
    <property type="project" value="UniProtKB-KW"/>
</dbReference>
<dbReference type="InterPro" id="IPR027417">
    <property type="entry name" value="P-loop_NTPase"/>
</dbReference>
<keyword evidence="2" id="KW-0067">ATP-binding</keyword>
<evidence type="ECO:0000259" key="3">
    <source>
        <dbReference type="Pfam" id="PF00437"/>
    </source>
</evidence>
<evidence type="ECO:0000256" key="1">
    <source>
        <dbReference type="ARBA" id="ARBA00022741"/>
    </source>
</evidence>
<dbReference type="Gene3D" id="3.40.50.300">
    <property type="entry name" value="P-loop containing nucleotide triphosphate hydrolases"/>
    <property type="match status" value="1"/>
</dbReference>
<sequence>MVGIADLPFADLAVESDPARSRYKRFSDSLDLERVPEALWPELLDLYRTMLRQDGSRFRMAWPPDLRLRVQRRDTPYGQIFVARRIDAAIRPLDKVGLPPAVLQRLRDPQLRAGMVLFSGSPGAGKTTAACALLMDRLDRIGGFTWTAEAPVEYDLQGPHGKGQCYQEEIDEDADVKRVLMDTLRSGADTFYIGEIREEEAARAACLASSSGLLVASTIHADNPTQALMKLGILAGFPALAQSLRAVLSLRLEHRLTAANGPEKVLKVQPFFVEDEAMRLKVRDGNLSALIGDIDRQEKFFLMAGGMR</sequence>
<evidence type="ECO:0000313" key="4">
    <source>
        <dbReference type="EMBL" id="CBI06425.1"/>
    </source>
</evidence>
<reference evidence="4" key="1">
    <citation type="submission" date="2009-10" db="EMBL/GenBank/DDBJ databases">
        <title>Diversity of trophic interactions inside an arsenic-rich microbial ecosystem.</title>
        <authorList>
            <person name="Bertin P.N."/>
            <person name="Heinrich-Salmeron A."/>
            <person name="Pelletier E."/>
            <person name="Goulhen-Chollet F."/>
            <person name="Arsene-Ploetze F."/>
            <person name="Gallien S."/>
            <person name="Calteau A."/>
            <person name="Vallenet D."/>
            <person name="Casiot C."/>
            <person name="Chane-Woon-Ming B."/>
            <person name="Giloteaux L."/>
            <person name="Barakat M."/>
            <person name="Bonnefoy V."/>
            <person name="Bruneel O."/>
            <person name="Chandler M."/>
            <person name="Cleiss J."/>
            <person name="Duran R."/>
            <person name="Elbaz-Poulichet F."/>
            <person name="Fonknechten N."/>
            <person name="Lauga B."/>
            <person name="Mornico D."/>
            <person name="Ortet P."/>
            <person name="Schaeffer C."/>
            <person name="Siguier P."/>
            <person name="Alexander Thil Smith A."/>
            <person name="Van Dorsselaer A."/>
            <person name="Weissenbach J."/>
            <person name="Medigue C."/>
            <person name="Le Paslier D."/>
        </authorList>
    </citation>
    <scope>NUCLEOTIDE SEQUENCE</scope>
</reference>
<name>E6QGR1_9ZZZZ</name>
<dbReference type="PANTHER" id="PTHR30258">
    <property type="entry name" value="TYPE II SECRETION SYSTEM PROTEIN GSPE-RELATED"/>
    <property type="match status" value="1"/>
</dbReference>
<gene>
    <name evidence="4" type="ORF">CARN5_0066</name>
</gene>
<dbReference type="GO" id="GO:0005886">
    <property type="term" value="C:plasma membrane"/>
    <property type="evidence" value="ECO:0007669"/>
    <property type="project" value="TreeGrafter"/>
</dbReference>
<dbReference type="InterPro" id="IPR001482">
    <property type="entry name" value="T2SS/T4SS_dom"/>
</dbReference>
<dbReference type="AlphaFoldDB" id="E6QGR1"/>
<accession>E6QGR1</accession>
<comment type="caution">
    <text evidence="4">The sequence shown here is derived from an EMBL/GenBank/DDBJ whole genome shotgun (WGS) entry which is preliminary data.</text>
</comment>
<dbReference type="Pfam" id="PF00437">
    <property type="entry name" value="T2SSE"/>
    <property type="match status" value="1"/>
</dbReference>
<dbReference type="EMBL" id="CABP01000179">
    <property type="protein sequence ID" value="CBI06425.1"/>
    <property type="molecule type" value="Genomic_DNA"/>
</dbReference>
<keyword evidence="1" id="KW-0547">Nucleotide-binding</keyword>
<feature type="domain" description="Bacterial type II secretion system protein E" evidence="3">
    <location>
        <begin position="56"/>
        <end position="261"/>
    </location>
</feature>
<dbReference type="GO" id="GO:0016887">
    <property type="term" value="F:ATP hydrolysis activity"/>
    <property type="evidence" value="ECO:0007669"/>
    <property type="project" value="TreeGrafter"/>
</dbReference>
<evidence type="ECO:0000256" key="2">
    <source>
        <dbReference type="ARBA" id="ARBA00022840"/>
    </source>
</evidence>